<dbReference type="PANTHER" id="PTHR39344">
    <property type="entry name" value="UPF0182 PROTEIN SLL1060"/>
    <property type="match status" value="1"/>
</dbReference>
<dbReference type="EMBL" id="JOTD01000019">
    <property type="protein sequence ID" value="KFM20572.1"/>
    <property type="molecule type" value="Genomic_DNA"/>
</dbReference>
<feature type="non-terminal residue" evidence="5">
    <location>
        <position position="1"/>
    </location>
</feature>
<organism evidence="5 6">
    <name type="scientific">Marine Group I thaumarchaeote SCGC RSA3</name>
    <dbReference type="NCBI Taxonomy" id="1503183"/>
    <lineage>
        <taxon>Archaea</taxon>
        <taxon>Nitrososphaerota</taxon>
        <taxon>Marine Group I</taxon>
    </lineage>
</organism>
<dbReference type="PATRIC" id="fig|1503183.3.peg.143"/>
<keyword evidence="3" id="KW-1133">Transmembrane helix</keyword>
<keyword evidence="4" id="KW-0472">Membrane</keyword>
<dbReference type="PANTHER" id="PTHR39344:SF1">
    <property type="entry name" value="UPF0182 PROTEIN SLL1060"/>
    <property type="match status" value="1"/>
</dbReference>
<dbReference type="AlphaFoldDB" id="A0A087S4B8"/>
<dbReference type="GO" id="GO:0005576">
    <property type="term" value="C:extracellular region"/>
    <property type="evidence" value="ECO:0007669"/>
    <property type="project" value="TreeGrafter"/>
</dbReference>
<dbReference type="InterPro" id="IPR005372">
    <property type="entry name" value="UPF0182"/>
</dbReference>
<keyword evidence="6" id="KW-1185">Reference proteome</keyword>
<evidence type="ECO:0000256" key="2">
    <source>
        <dbReference type="ARBA" id="ARBA00022692"/>
    </source>
</evidence>
<evidence type="ECO:0000256" key="4">
    <source>
        <dbReference type="ARBA" id="ARBA00023136"/>
    </source>
</evidence>
<gene>
    <name evidence="5" type="ORF">SCCGRSA3_00158</name>
</gene>
<sequence length="169" mass="19628">KINFVTSFMKIGCMKYFPEPGTMILFFLIDFFRYFVGLGDTQEEAFEAYLKKVSGVAGAVTVADEDYVELDRDDRIEIIKKVFEENEITVSEPTSIQIPLSFNEGELFFFTENDREETIEFLSQFIDDFVKPRSDRVFMWQEENNLNIGTIYVKDGISEIHYVSIEVGT</sequence>
<evidence type="ECO:0000313" key="5">
    <source>
        <dbReference type="EMBL" id="KFM20572.1"/>
    </source>
</evidence>
<dbReference type="GO" id="GO:0016020">
    <property type="term" value="C:membrane"/>
    <property type="evidence" value="ECO:0007669"/>
    <property type="project" value="InterPro"/>
</dbReference>
<keyword evidence="2" id="KW-0812">Transmembrane</keyword>
<keyword evidence="1" id="KW-1003">Cell membrane</keyword>
<proteinExistence type="predicted"/>
<comment type="caution">
    <text evidence="5">The sequence shown here is derived from an EMBL/GenBank/DDBJ whole genome shotgun (WGS) entry which is preliminary data.</text>
</comment>
<evidence type="ECO:0000313" key="6">
    <source>
        <dbReference type="Proteomes" id="UP000029383"/>
    </source>
</evidence>
<evidence type="ECO:0000256" key="3">
    <source>
        <dbReference type="ARBA" id="ARBA00022989"/>
    </source>
</evidence>
<reference evidence="5 6" key="1">
    <citation type="submission" date="2014-06" db="EMBL/GenBank/DDBJ databases">
        <authorList>
            <person name="Ngugi D.K."/>
            <person name="Blom J."/>
            <person name="Alam I."/>
            <person name="Rashid M."/>
            <person name="Baalawi W."/>
            <person name="Zhang G."/>
            <person name="Hikmawan T."/>
            <person name="Guan Y."/>
            <person name="Antunes A."/>
            <person name="Siam R."/>
            <person name="El-Dorry H."/>
            <person name="Bajic V."/>
            <person name="Stingl U."/>
        </authorList>
    </citation>
    <scope>NUCLEOTIDE SEQUENCE [LARGE SCALE GENOMIC DNA]</scope>
    <source>
        <strain evidence="5">SCGC RSA3</strain>
    </source>
</reference>
<dbReference type="Proteomes" id="UP000029383">
    <property type="component" value="Unassembled WGS sequence"/>
</dbReference>
<protein>
    <submittedName>
        <fullName evidence="5">Uncharacterized protein</fullName>
    </submittedName>
</protein>
<name>A0A087S4B8_9ARCH</name>
<accession>A0A087S4B8</accession>
<evidence type="ECO:0000256" key="1">
    <source>
        <dbReference type="ARBA" id="ARBA00022475"/>
    </source>
</evidence>